<dbReference type="OMA" id="EPRMATT"/>
<dbReference type="GO" id="GO:0005886">
    <property type="term" value="C:plasma membrane"/>
    <property type="evidence" value="ECO:0007669"/>
    <property type="project" value="TreeGrafter"/>
</dbReference>
<dbReference type="GO" id="GO:0044877">
    <property type="term" value="F:protein-containing complex binding"/>
    <property type="evidence" value="ECO:0007669"/>
    <property type="project" value="TreeGrafter"/>
</dbReference>
<dbReference type="GO" id="GO:0005223">
    <property type="term" value="F:intracellularly cGMP-activated cation channel activity"/>
    <property type="evidence" value="ECO:0007669"/>
    <property type="project" value="TreeGrafter"/>
</dbReference>
<evidence type="ECO:0000313" key="4">
    <source>
        <dbReference type="Proteomes" id="UP000030746"/>
    </source>
</evidence>
<dbReference type="GeneID" id="20233796"/>
<dbReference type="PANTHER" id="PTHR45638">
    <property type="entry name" value="CYCLIC NUCLEOTIDE-GATED CATION CHANNEL SUBUNIT A"/>
    <property type="match status" value="1"/>
</dbReference>
<dbReference type="RefSeq" id="XP_009044942.1">
    <property type="nucleotide sequence ID" value="XM_009046694.1"/>
</dbReference>
<dbReference type="GO" id="GO:0017071">
    <property type="term" value="C:intracellular cyclic nucleotide activated cation channel complex"/>
    <property type="evidence" value="ECO:0007669"/>
    <property type="project" value="TreeGrafter"/>
</dbReference>
<evidence type="ECO:0000313" key="3">
    <source>
        <dbReference type="EMBL" id="ESP04339.1"/>
    </source>
</evidence>
<dbReference type="EMBL" id="KB199780">
    <property type="protein sequence ID" value="ESP04339.1"/>
    <property type="molecule type" value="Genomic_DNA"/>
</dbReference>
<dbReference type="HOGENOM" id="CLU_1268191_0_0_1"/>
<feature type="region of interest" description="Disordered" evidence="2">
    <location>
        <begin position="92"/>
        <end position="138"/>
    </location>
</feature>
<dbReference type="GO" id="GO:0030553">
    <property type="term" value="F:cGMP binding"/>
    <property type="evidence" value="ECO:0007669"/>
    <property type="project" value="TreeGrafter"/>
</dbReference>
<evidence type="ECO:0000256" key="1">
    <source>
        <dbReference type="SAM" id="Coils"/>
    </source>
</evidence>
<dbReference type="STRING" id="225164.V4AJK2"/>
<accession>V4AJK2</accession>
<dbReference type="InterPro" id="IPR014710">
    <property type="entry name" value="RmlC-like_jellyroll"/>
</dbReference>
<dbReference type="KEGG" id="lgi:LOTGIDRAFT_136350"/>
<dbReference type="PANTHER" id="PTHR45638:SF4">
    <property type="entry name" value="CYCLIC NUCLEOTIDE-BINDING DOMAIN-CONTAINING PROTEIN"/>
    <property type="match status" value="1"/>
</dbReference>
<sequence length="218" mass="24036">MGTAGNRRTASVRSVGYSDLFCLSKKDLWDVLKEYPAARVKLEAIAVKRLEKYKKAPLEKIALPRSKSTPGLVESAGKIPIQASMVLLPPYQPSHPTIQHPQQNLPHTPSSGNFLQPPLSPMPTSPMPPSISPISLNSPNPQSEQLLNEIGRLRERLAQLETENSSLTVKLNQQQWDVENRLAELEMHICQSDSVASTGSGGEEKVDKMTPINRESII</sequence>
<reference evidence="3 4" key="1">
    <citation type="journal article" date="2013" name="Nature">
        <title>Insights into bilaterian evolution from three spiralian genomes.</title>
        <authorList>
            <person name="Simakov O."/>
            <person name="Marletaz F."/>
            <person name="Cho S.J."/>
            <person name="Edsinger-Gonzales E."/>
            <person name="Havlak P."/>
            <person name="Hellsten U."/>
            <person name="Kuo D.H."/>
            <person name="Larsson T."/>
            <person name="Lv J."/>
            <person name="Arendt D."/>
            <person name="Savage R."/>
            <person name="Osoegawa K."/>
            <person name="de Jong P."/>
            <person name="Grimwood J."/>
            <person name="Chapman J.A."/>
            <person name="Shapiro H."/>
            <person name="Aerts A."/>
            <person name="Otillar R.P."/>
            <person name="Terry A.Y."/>
            <person name="Boore J.L."/>
            <person name="Grigoriev I.V."/>
            <person name="Lindberg D.R."/>
            <person name="Seaver E.C."/>
            <person name="Weisblat D.A."/>
            <person name="Putnam N.H."/>
            <person name="Rokhsar D.S."/>
        </authorList>
    </citation>
    <scope>NUCLEOTIDE SEQUENCE [LARGE SCALE GENOMIC DNA]</scope>
</reference>
<feature type="coiled-coil region" evidence="1">
    <location>
        <begin position="143"/>
        <end position="177"/>
    </location>
</feature>
<dbReference type="AlphaFoldDB" id="V4AJK2"/>
<dbReference type="InterPro" id="IPR018490">
    <property type="entry name" value="cNMP-bd_dom_sf"/>
</dbReference>
<gene>
    <name evidence="3" type="ORF">LOTGIDRAFT_136350</name>
</gene>
<feature type="compositionally biased region" description="Polar residues" evidence="2">
    <location>
        <begin position="94"/>
        <end position="114"/>
    </location>
</feature>
<dbReference type="Proteomes" id="UP000030746">
    <property type="component" value="Unassembled WGS sequence"/>
</dbReference>
<evidence type="ECO:0008006" key="5">
    <source>
        <dbReference type="Google" id="ProtNLM"/>
    </source>
</evidence>
<dbReference type="GO" id="GO:0005222">
    <property type="term" value="F:intracellularly cAMP-activated cation channel activity"/>
    <property type="evidence" value="ECO:0007669"/>
    <property type="project" value="TreeGrafter"/>
</dbReference>
<proteinExistence type="predicted"/>
<evidence type="ECO:0000256" key="2">
    <source>
        <dbReference type="SAM" id="MobiDB-lite"/>
    </source>
</evidence>
<dbReference type="SUPFAM" id="SSF51206">
    <property type="entry name" value="cAMP-binding domain-like"/>
    <property type="match status" value="1"/>
</dbReference>
<dbReference type="CTD" id="20233796"/>
<protein>
    <recommendedName>
        <fullName evidence="5">Cyclic nucleotide-binding domain-containing protein</fullName>
    </recommendedName>
</protein>
<dbReference type="Gene3D" id="2.60.120.10">
    <property type="entry name" value="Jelly Rolls"/>
    <property type="match status" value="1"/>
</dbReference>
<dbReference type="InterPro" id="IPR050866">
    <property type="entry name" value="CNG_cation_channel"/>
</dbReference>
<keyword evidence="1" id="KW-0175">Coiled coil</keyword>
<feature type="compositionally biased region" description="Pro residues" evidence="2">
    <location>
        <begin position="118"/>
        <end position="131"/>
    </location>
</feature>
<dbReference type="OrthoDB" id="421226at2759"/>
<name>V4AJK2_LOTGI</name>
<organism evidence="3 4">
    <name type="scientific">Lottia gigantea</name>
    <name type="common">Giant owl limpet</name>
    <dbReference type="NCBI Taxonomy" id="225164"/>
    <lineage>
        <taxon>Eukaryota</taxon>
        <taxon>Metazoa</taxon>
        <taxon>Spiralia</taxon>
        <taxon>Lophotrochozoa</taxon>
        <taxon>Mollusca</taxon>
        <taxon>Gastropoda</taxon>
        <taxon>Patellogastropoda</taxon>
        <taxon>Lottioidea</taxon>
        <taxon>Lottiidae</taxon>
        <taxon>Lottia</taxon>
    </lineage>
</organism>
<keyword evidence="4" id="KW-1185">Reference proteome</keyword>
<feature type="region of interest" description="Disordered" evidence="2">
    <location>
        <begin position="193"/>
        <end position="218"/>
    </location>
</feature>